<feature type="transmembrane region" description="Helical" evidence="1">
    <location>
        <begin position="7"/>
        <end position="27"/>
    </location>
</feature>
<dbReference type="ExpressionAtlas" id="M1CIK4">
    <property type="expression patterns" value="baseline"/>
</dbReference>
<name>M1CIK4_SOLTU</name>
<dbReference type="OrthoDB" id="2138282at2759"/>
<dbReference type="Proteomes" id="UP000011115">
    <property type="component" value="Unassembled WGS sequence"/>
</dbReference>
<dbReference type="HOGENOM" id="CLU_2927197_0_0_1"/>
<protein>
    <submittedName>
        <fullName evidence="2">FMN binding protein</fullName>
    </submittedName>
</protein>
<reference evidence="3" key="1">
    <citation type="journal article" date="2011" name="Nature">
        <title>Genome sequence and analysis of the tuber crop potato.</title>
        <authorList>
            <consortium name="The Potato Genome Sequencing Consortium"/>
        </authorList>
    </citation>
    <scope>NUCLEOTIDE SEQUENCE [LARGE SCALE GENOMIC DNA]</scope>
    <source>
        <strain evidence="3">cv. DM1-3 516 R44</strain>
    </source>
</reference>
<dbReference type="Gramene" id="PGSC0003DMT400068175">
    <property type="protein sequence ID" value="PGSC0003DMT400068175"/>
    <property type="gene ID" value="PGSC0003DMG401026514"/>
</dbReference>
<keyword evidence="1" id="KW-0472">Membrane</keyword>
<keyword evidence="1" id="KW-1133">Transmembrane helix</keyword>
<proteinExistence type="predicted"/>
<gene>
    <name evidence="2" type="primary">LOC102581125</name>
</gene>
<feature type="transmembrane region" description="Helical" evidence="1">
    <location>
        <begin position="33"/>
        <end position="51"/>
    </location>
</feature>
<sequence>MYSSKNLLALSIITVIYISLEALELLLGWMSRSMSHFILIKLLLMVVNNILRSSMQYFRSL</sequence>
<reference evidence="2" key="2">
    <citation type="submission" date="2015-06" db="UniProtKB">
        <authorList>
            <consortium name="EnsemblPlants"/>
        </authorList>
    </citation>
    <scope>IDENTIFICATION</scope>
    <source>
        <strain evidence="2">DM1-3 516 R44</strain>
    </source>
</reference>
<accession>M1CIK4</accession>
<keyword evidence="3" id="KW-1185">Reference proteome</keyword>
<dbReference type="EnsemblPlants" id="PGSC0003DMT400068175">
    <property type="protein sequence ID" value="PGSC0003DMT400068175"/>
    <property type="gene ID" value="PGSC0003DMG401026514"/>
</dbReference>
<evidence type="ECO:0000313" key="3">
    <source>
        <dbReference type="Proteomes" id="UP000011115"/>
    </source>
</evidence>
<organism evidence="2 3">
    <name type="scientific">Solanum tuberosum</name>
    <name type="common">Potato</name>
    <dbReference type="NCBI Taxonomy" id="4113"/>
    <lineage>
        <taxon>Eukaryota</taxon>
        <taxon>Viridiplantae</taxon>
        <taxon>Streptophyta</taxon>
        <taxon>Embryophyta</taxon>
        <taxon>Tracheophyta</taxon>
        <taxon>Spermatophyta</taxon>
        <taxon>Magnoliopsida</taxon>
        <taxon>eudicotyledons</taxon>
        <taxon>Gunneridae</taxon>
        <taxon>Pentapetalae</taxon>
        <taxon>asterids</taxon>
        <taxon>lamiids</taxon>
        <taxon>Solanales</taxon>
        <taxon>Solanaceae</taxon>
        <taxon>Solanoideae</taxon>
        <taxon>Solaneae</taxon>
        <taxon>Solanum</taxon>
    </lineage>
</organism>
<evidence type="ECO:0000256" key="1">
    <source>
        <dbReference type="SAM" id="Phobius"/>
    </source>
</evidence>
<dbReference type="AlphaFoldDB" id="M1CIK4"/>
<evidence type="ECO:0000313" key="2">
    <source>
        <dbReference type="EnsemblPlants" id="PGSC0003DMT400068175"/>
    </source>
</evidence>
<keyword evidence="1" id="KW-0812">Transmembrane</keyword>